<dbReference type="EMBL" id="JBFSHR010000006">
    <property type="protein sequence ID" value="MEX6428761.1"/>
    <property type="molecule type" value="Genomic_DNA"/>
</dbReference>
<proteinExistence type="inferred from homology"/>
<organism evidence="5 6">
    <name type="scientific">Ferrimicrobium acidiphilum</name>
    <dbReference type="NCBI Taxonomy" id="121039"/>
    <lineage>
        <taxon>Bacteria</taxon>
        <taxon>Bacillati</taxon>
        <taxon>Actinomycetota</taxon>
        <taxon>Acidimicrobiia</taxon>
        <taxon>Acidimicrobiales</taxon>
        <taxon>Acidimicrobiaceae</taxon>
        <taxon>Ferrimicrobium</taxon>
    </lineage>
</organism>
<dbReference type="NCBIfam" id="NF006097">
    <property type="entry name" value="PRK08249.1"/>
    <property type="match status" value="1"/>
</dbReference>
<dbReference type="Gene3D" id="3.40.640.10">
    <property type="entry name" value="Type I PLP-dependent aspartate aminotransferase-like (Major domain)"/>
    <property type="match status" value="1"/>
</dbReference>
<dbReference type="PIRSF" id="PIRSF001434">
    <property type="entry name" value="CGS"/>
    <property type="match status" value="1"/>
</dbReference>
<dbReference type="Pfam" id="PF01053">
    <property type="entry name" value="Cys_Met_Meta_PP"/>
    <property type="match status" value="1"/>
</dbReference>
<dbReference type="RefSeq" id="WP_366525854.1">
    <property type="nucleotide sequence ID" value="NZ_JBFSHR010000006.1"/>
</dbReference>
<evidence type="ECO:0000256" key="1">
    <source>
        <dbReference type="ARBA" id="ARBA00001933"/>
    </source>
</evidence>
<evidence type="ECO:0000313" key="6">
    <source>
        <dbReference type="Proteomes" id="UP001560267"/>
    </source>
</evidence>
<dbReference type="InterPro" id="IPR054542">
    <property type="entry name" value="Cys_met_metab_PP"/>
</dbReference>
<dbReference type="InterPro" id="IPR000277">
    <property type="entry name" value="Cys/Met-Metab_PyrdxlP-dep_enz"/>
</dbReference>
<dbReference type="PANTHER" id="PTHR11808">
    <property type="entry name" value="TRANS-SULFURATION ENZYME FAMILY MEMBER"/>
    <property type="match status" value="1"/>
</dbReference>
<comment type="cofactor">
    <cofactor evidence="1 4">
        <name>pyridoxal 5'-phosphate</name>
        <dbReference type="ChEBI" id="CHEBI:597326"/>
    </cofactor>
</comment>
<name>A0ABV3XZN8_9ACTN</name>
<dbReference type="InterPro" id="IPR015421">
    <property type="entry name" value="PyrdxlP-dep_Trfase_major"/>
</dbReference>
<keyword evidence="6" id="KW-1185">Reference proteome</keyword>
<comment type="similarity">
    <text evidence="2 4">Belongs to the trans-sulfuration enzymes family.</text>
</comment>
<comment type="caution">
    <text evidence="5">The sequence shown here is derived from an EMBL/GenBank/DDBJ whole genome shotgun (WGS) entry which is preliminary data.</text>
</comment>
<accession>A0ABV3XZN8</accession>
<evidence type="ECO:0000256" key="3">
    <source>
        <dbReference type="ARBA" id="ARBA00022898"/>
    </source>
</evidence>
<keyword evidence="3 4" id="KW-0663">Pyridoxal phosphate</keyword>
<evidence type="ECO:0000256" key="4">
    <source>
        <dbReference type="RuleBase" id="RU362118"/>
    </source>
</evidence>
<dbReference type="PANTHER" id="PTHR11808:SF80">
    <property type="entry name" value="CYSTATHIONINE GAMMA-LYASE"/>
    <property type="match status" value="1"/>
</dbReference>
<dbReference type="InterPro" id="IPR015424">
    <property type="entry name" value="PyrdxlP-dep_Trfase"/>
</dbReference>
<dbReference type="PROSITE" id="PS00868">
    <property type="entry name" value="CYS_MET_METAB_PP"/>
    <property type="match status" value="1"/>
</dbReference>
<dbReference type="Proteomes" id="UP001560267">
    <property type="component" value="Unassembled WGS sequence"/>
</dbReference>
<gene>
    <name evidence="5" type="ORF">AB6A68_02765</name>
</gene>
<dbReference type="InterPro" id="IPR015422">
    <property type="entry name" value="PyrdxlP-dep_Trfase_small"/>
</dbReference>
<evidence type="ECO:0000256" key="2">
    <source>
        <dbReference type="ARBA" id="ARBA00009077"/>
    </source>
</evidence>
<reference evidence="5 6" key="1">
    <citation type="submission" date="2024-07" db="EMBL/GenBank/DDBJ databases">
        <title>Draft Genome Sequence of Ferrimicrobium acidiphilum Strain YE2023, Isolated from a Pulp of Bioleach Reactor.</title>
        <authorList>
            <person name="Elkina Y.A."/>
            <person name="Bulaeva A.G."/>
            <person name="Beletsky A.V."/>
            <person name="Mardanov A.V."/>
        </authorList>
    </citation>
    <scope>NUCLEOTIDE SEQUENCE [LARGE SCALE GENOMIC DNA]</scope>
    <source>
        <strain evidence="5 6">YE2023</strain>
    </source>
</reference>
<protein>
    <submittedName>
        <fullName evidence="5">Cystathionine gamma-synthase family protein</fullName>
    </submittedName>
</protein>
<dbReference type="CDD" id="cd00614">
    <property type="entry name" value="CGS_like"/>
    <property type="match status" value="1"/>
</dbReference>
<sequence>MDGERLGIGTLAVWAGEDEILPHGATQVPVVHSVSFGYADVDEWAEVALGHRQGHIYSRNSNPTVDVLEEKVRVLEGADACTSFSTGMAAITASVLALTSSGSRVVSITDTYGGTSKLFLEILPRFGIEVVLCETADHHAIEREIDRGADLVYLESPTNPTLKILDIARLSASAHSHGAKVIVDNTFATPINQNPLSLGADLVIHSATKYLSGHGDALGGVVCGSRALVDEIFRFREITGASLHPESAYLIIRGMKTLQLRVARQNASAMKIARFLEDHEEVEQVFYPGLSTHPNHNIAAIQMRGFGGMVTFSVVGGFERVRTLLPRLRLAHRAANLGSVETLVGPPRTTSHVELSADQRRSLGISEGLIRYSVGIEDPEDLIADLQGALRDSGVRDRGVSLSDGSVAPNAGER</sequence>
<evidence type="ECO:0000313" key="5">
    <source>
        <dbReference type="EMBL" id="MEX6428761.1"/>
    </source>
</evidence>
<dbReference type="SUPFAM" id="SSF53383">
    <property type="entry name" value="PLP-dependent transferases"/>
    <property type="match status" value="1"/>
</dbReference>
<dbReference type="Gene3D" id="3.90.1150.10">
    <property type="entry name" value="Aspartate Aminotransferase, domain 1"/>
    <property type="match status" value="1"/>
</dbReference>